<reference evidence="1" key="2">
    <citation type="journal article" date="2008" name="Genome Biol.">
        <title>Improved genome assembly and evidence-based global gene model set for the chordate Ciona intestinalis: new insight into intron and operon populations.</title>
        <authorList>
            <person name="Satou Y."/>
            <person name="Mineta K."/>
            <person name="Ogasawara M."/>
            <person name="Sasakura Y."/>
            <person name="Shoguchi E."/>
            <person name="Ueno K."/>
            <person name="Yamada L."/>
            <person name="Matsumoto J."/>
            <person name="Wasserscheid J."/>
            <person name="Dewar K."/>
            <person name="Wiley G.B."/>
            <person name="Macmil S.L."/>
            <person name="Roe B.A."/>
            <person name="Zeller R.W."/>
            <person name="Hastings K.E."/>
            <person name="Lemaire P."/>
            <person name="Lindquist E."/>
            <person name="Endo T."/>
            <person name="Hotta K."/>
            <person name="Inaba K."/>
        </authorList>
    </citation>
    <scope>NUCLEOTIDE SEQUENCE [LARGE SCALE GENOMIC DNA]</scope>
    <source>
        <strain evidence="1">wild type</strain>
    </source>
</reference>
<reference evidence="2" key="1">
    <citation type="journal article" date="2002" name="Science">
        <title>The draft genome of Ciona intestinalis: insights into chordate and vertebrate origins.</title>
        <authorList>
            <person name="Dehal P."/>
            <person name="Satou Y."/>
            <person name="Campbell R.K."/>
            <person name="Chapman J."/>
            <person name="Degnan B."/>
            <person name="De Tomaso A."/>
            <person name="Davidson B."/>
            <person name="Di Gregorio A."/>
            <person name="Gelpke M."/>
            <person name="Goodstein D.M."/>
            <person name="Harafuji N."/>
            <person name="Hastings K.E."/>
            <person name="Ho I."/>
            <person name="Hotta K."/>
            <person name="Huang W."/>
            <person name="Kawashima T."/>
            <person name="Lemaire P."/>
            <person name="Martinez D."/>
            <person name="Meinertzhagen I.A."/>
            <person name="Necula S."/>
            <person name="Nonaka M."/>
            <person name="Putnam N."/>
            <person name="Rash S."/>
            <person name="Saiga H."/>
            <person name="Satake M."/>
            <person name="Terry A."/>
            <person name="Yamada L."/>
            <person name="Wang H.G."/>
            <person name="Awazu S."/>
            <person name="Azumi K."/>
            <person name="Boore J."/>
            <person name="Branno M."/>
            <person name="Chin-Bow S."/>
            <person name="DeSantis R."/>
            <person name="Doyle S."/>
            <person name="Francino P."/>
            <person name="Keys D.N."/>
            <person name="Haga S."/>
            <person name="Hayashi H."/>
            <person name="Hino K."/>
            <person name="Imai K.S."/>
            <person name="Inaba K."/>
            <person name="Kano S."/>
            <person name="Kobayashi K."/>
            <person name="Kobayashi M."/>
            <person name="Lee B.I."/>
            <person name="Makabe K.W."/>
            <person name="Manohar C."/>
            <person name="Matassi G."/>
            <person name="Medina M."/>
            <person name="Mochizuki Y."/>
            <person name="Mount S."/>
            <person name="Morishita T."/>
            <person name="Miura S."/>
            <person name="Nakayama A."/>
            <person name="Nishizaka S."/>
            <person name="Nomoto H."/>
            <person name="Ohta F."/>
            <person name="Oishi K."/>
            <person name="Rigoutsos I."/>
            <person name="Sano M."/>
            <person name="Sasaki A."/>
            <person name="Sasakura Y."/>
            <person name="Shoguchi E."/>
            <person name="Shin-i T."/>
            <person name="Spagnuolo A."/>
            <person name="Stainier D."/>
            <person name="Suzuki M.M."/>
            <person name="Tassy O."/>
            <person name="Takatori N."/>
            <person name="Tokuoka M."/>
            <person name="Yagi K."/>
            <person name="Yoshizaki F."/>
            <person name="Wada S."/>
            <person name="Zhang C."/>
            <person name="Hyatt P.D."/>
            <person name="Larimer F."/>
            <person name="Detter C."/>
            <person name="Doggett N."/>
            <person name="Glavina T."/>
            <person name="Hawkins T."/>
            <person name="Richardson P."/>
            <person name="Lucas S."/>
            <person name="Kohara Y."/>
            <person name="Levine M."/>
            <person name="Satoh N."/>
            <person name="Rokhsar D.S."/>
        </authorList>
    </citation>
    <scope>NUCLEOTIDE SEQUENCE [LARGE SCALE GENOMIC DNA]</scope>
</reference>
<accession>H2XQS2</accession>
<protein>
    <submittedName>
        <fullName evidence="1">Uncharacterized protein</fullName>
    </submittedName>
</protein>
<dbReference type="InParanoid" id="H2XQS2"/>
<keyword evidence="2" id="KW-1185">Reference proteome</keyword>
<dbReference type="Proteomes" id="UP000008144">
    <property type="component" value="Chromosome 1"/>
</dbReference>
<reference evidence="1" key="3">
    <citation type="submission" date="2025-08" db="UniProtKB">
        <authorList>
            <consortium name="Ensembl"/>
        </authorList>
    </citation>
    <scope>IDENTIFICATION</scope>
</reference>
<name>H2XQS2_CIOIN</name>
<dbReference type="Ensembl" id="ENSCINT00000034473.1">
    <property type="protein sequence ID" value="ENSCINP00000032006.1"/>
    <property type="gene ID" value="ENSCING00000020742.1"/>
</dbReference>
<dbReference type="HOGENOM" id="CLU_3086472_0_0_1"/>
<proteinExistence type="predicted"/>
<dbReference type="EMBL" id="EAAA01000384">
    <property type="status" value="NOT_ANNOTATED_CDS"/>
    <property type="molecule type" value="Genomic_DNA"/>
</dbReference>
<sequence length="52" mass="6443">MSCKKLLKYMNPNKYIIKIGTKKSHYFKRYFVRSYAYRNELQRNSIVKLKSY</sequence>
<evidence type="ECO:0000313" key="1">
    <source>
        <dbReference type="Ensembl" id="ENSCINP00000032006.1"/>
    </source>
</evidence>
<dbReference type="AlphaFoldDB" id="H2XQS2"/>
<evidence type="ECO:0000313" key="2">
    <source>
        <dbReference type="Proteomes" id="UP000008144"/>
    </source>
</evidence>
<reference evidence="1" key="4">
    <citation type="submission" date="2025-09" db="UniProtKB">
        <authorList>
            <consortium name="Ensembl"/>
        </authorList>
    </citation>
    <scope>IDENTIFICATION</scope>
</reference>
<organism evidence="1 2">
    <name type="scientific">Ciona intestinalis</name>
    <name type="common">Transparent sea squirt</name>
    <name type="synonym">Ascidia intestinalis</name>
    <dbReference type="NCBI Taxonomy" id="7719"/>
    <lineage>
        <taxon>Eukaryota</taxon>
        <taxon>Metazoa</taxon>
        <taxon>Chordata</taxon>
        <taxon>Tunicata</taxon>
        <taxon>Ascidiacea</taxon>
        <taxon>Phlebobranchia</taxon>
        <taxon>Cionidae</taxon>
        <taxon>Ciona</taxon>
    </lineage>
</organism>